<sequence length="126" mass="13025">MVYFFELVPQDASNVIVSPLNLPTASVGSDADGKLGVHGLVFRADNKRIAVASWSSGVHILSRNGKHLATLPCNVEGASAVAFSPLLADTAATTSGTLAASPWTLSAQQLLAAGKADGAVLLWRVR</sequence>
<keyword evidence="2" id="KW-1185">Reference proteome</keyword>
<organism evidence="1 2">
    <name type="scientific">Allomyces macrogynus (strain ATCC 38327)</name>
    <name type="common">Allomyces javanicus var. macrogynus</name>
    <dbReference type="NCBI Taxonomy" id="578462"/>
    <lineage>
        <taxon>Eukaryota</taxon>
        <taxon>Fungi</taxon>
        <taxon>Fungi incertae sedis</taxon>
        <taxon>Blastocladiomycota</taxon>
        <taxon>Blastocladiomycetes</taxon>
        <taxon>Blastocladiales</taxon>
        <taxon>Blastocladiaceae</taxon>
        <taxon>Allomyces</taxon>
    </lineage>
</organism>
<reference evidence="2" key="2">
    <citation type="submission" date="2009-11" db="EMBL/GenBank/DDBJ databases">
        <title>The Genome Sequence of Allomyces macrogynus strain ATCC 38327.</title>
        <authorList>
            <consortium name="The Broad Institute Genome Sequencing Platform"/>
            <person name="Russ C."/>
            <person name="Cuomo C."/>
            <person name="Shea T."/>
            <person name="Young S.K."/>
            <person name="Zeng Q."/>
            <person name="Koehrsen M."/>
            <person name="Haas B."/>
            <person name="Borodovsky M."/>
            <person name="Guigo R."/>
            <person name="Alvarado L."/>
            <person name="Berlin A."/>
            <person name="Borenstein D."/>
            <person name="Chen Z."/>
            <person name="Engels R."/>
            <person name="Freedman E."/>
            <person name="Gellesch M."/>
            <person name="Goldberg J."/>
            <person name="Griggs A."/>
            <person name="Gujja S."/>
            <person name="Heiman D."/>
            <person name="Hepburn T."/>
            <person name="Howarth C."/>
            <person name="Jen D."/>
            <person name="Larson L."/>
            <person name="Lewis B."/>
            <person name="Mehta T."/>
            <person name="Park D."/>
            <person name="Pearson M."/>
            <person name="Roberts A."/>
            <person name="Saif S."/>
            <person name="Shenoy N."/>
            <person name="Sisk P."/>
            <person name="Stolte C."/>
            <person name="Sykes S."/>
            <person name="Walk T."/>
            <person name="White J."/>
            <person name="Yandava C."/>
            <person name="Burger G."/>
            <person name="Gray M.W."/>
            <person name="Holland P.W.H."/>
            <person name="King N."/>
            <person name="Lang F.B.F."/>
            <person name="Roger A.J."/>
            <person name="Ruiz-Trillo I."/>
            <person name="Lander E."/>
            <person name="Nusbaum C."/>
        </authorList>
    </citation>
    <scope>NUCLEOTIDE SEQUENCE [LARGE SCALE GENOMIC DNA]</scope>
    <source>
        <strain evidence="2">ATCC 38327</strain>
    </source>
</reference>
<reference evidence="1 2" key="1">
    <citation type="submission" date="2009-11" db="EMBL/GenBank/DDBJ databases">
        <title>Annotation of Allomyces macrogynus ATCC 38327.</title>
        <authorList>
            <consortium name="The Broad Institute Genome Sequencing Platform"/>
            <person name="Russ C."/>
            <person name="Cuomo C."/>
            <person name="Burger G."/>
            <person name="Gray M.W."/>
            <person name="Holland P.W.H."/>
            <person name="King N."/>
            <person name="Lang F.B.F."/>
            <person name="Roger A.J."/>
            <person name="Ruiz-Trillo I."/>
            <person name="Young S.K."/>
            <person name="Zeng Q."/>
            <person name="Gargeya S."/>
            <person name="Fitzgerald M."/>
            <person name="Haas B."/>
            <person name="Abouelleil A."/>
            <person name="Alvarado L."/>
            <person name="Arachchi H.M."/>
            <person name="Berlin A."/>
            <person name="Chapman S.B."/>
            <person name="Gearin G."/>
            <person name="Goldberg J."/>
            <person name="Griggs A."/>
            <person name="Gujja S."/>
            <person name="Hansen M."/>
            <person name="Heiman D."/>
            <person name="Howarth C."/>
            <person name="Larimer J."/>
            <person name="Lui A."/>
            <person name="MacDonald P.J.P."/>
            <person name="McCowen C."/>
            <person name="Montmayeur A."/>
            <person name="Murphy C."/>
            <person name="Neiman D."/>
            <person name="Pearson M."/>
            <person name="Priest M."/>
            <person name="Roberts A."/>
            <person name="Saif S."/>
            <person name="Shea T."/>
            <person name="Sisk P."/>
            <person name="Stolte C."/>
            <person name="Sykes S."/>
            <person name="Wortman J."/>
            <person name="Nusbaum C."/>
            <person name="Birren B."/>
        </authorList>
    </citation>
    <scope>NUCLEOTIDE SEQUENCE [LARGE SCALE GENOMIC DNA]</scope>
    <source>
        <strain evidence="1 2">ATCC 38327</strain>
    </source>
</reference>
<evidence type="ECO:0000313" key="1">
    <source>
        <dbReference type="EMBL" id="KNE56960.1"/>
    </source>
</evidence>
<gene>
    <name evidence="1" type="ORF">AMAG_02726</name>
</gene>
<proteinExistence type="predicted"/>
<name>A0A0L0S3J6_ALLM3</name>
<evidence type="ECO:0000313" key="2">
    <source>
        <dbReference type="Proteomes" id="UP000054350"/>
    </source>
</evidence>
<protein>
    <submittedName>
        <fullName evidence="1">Uncharacterized protein</fullName>
    </submittedName>
</protein>
<dbReference type="Gene3D" id="2.130.10.10">
    <property type="entry name" value="YVTN repeat-like/Quinoprotein amine dehydrogenase"/>
    <property type="match status" value="1"/>
</dbReference>
<dbReference type="Proteomes" id="UP000054350">
    <property type="component" value="Unassembled WGS sequence"/>
</dbReference>
<dbReference type="AlphaFoldDB" id="A0A0L0S3J6"/>
<dbReference type="EMBL" id="GG745331">
    <property type="protein sequence ID" value="KNE56960.1"/>
    <property type="molecule type" value="Genomic_DNA"/>
</dbReference>
<dbReference type="VEuPathDB" id="FungiDB:AMAG_02726"/>
<dbReference type="SUPFAM" id="SSF101908">
    <property type="entry name" value="Putative isomerase YbhE"/>
    <property type="match status" value="1"/>
</dbReference>
<accession>A0A0L0S3J6</accession>
<dbReference type="InterPro" id="IPR015943">
    <property type="entry name" value="WD40/YVTN_repeat-like_dom_sf"/>
</dbReference>